<accession>A0A6L4WP81</accession>
<evidence type="ECO:0000313" key="4">
    <source>
        <dbReference type="Proteomes" id="UP000472839"/>
    </source>
</evidence>
<dbReference type="RefSeq" id="WP_152191898.1">
    <property type="nucleotide sequence ID" value="NZ_WFKI01000037.1"/>
</dbReference>
<organism evidence="1 4">
    <name type="scientific">Poseidonibacter ostreae</name>
    <dbReference type="NCBI Taxonomy" id="2654171"/>
    <lineage>
        <taxon>Bacteria</taxon>
        <taxon>Pseudomonadati</taxon>
        <taxon>Campylobacterota</taxon>
        <taxon>Epsilonproteobacteria</taxon>
        <taxon>Campylobacterales</taxon>
        <taxon>Arcobacteraceae</taxon>
        <taxon>Poseidonibacter</taxon>
    </lineage>
</organism>
<sequence>MSLKNDILFFKSEVLSILNTNEKMEYEGSSLYFLNQEKFLEIYKLYEAATKTFNESKLSRKAKDPFFQIAKLFGDKENQIIAYKLYIKHKYKNITDKEKVKHKIDAIHSIEINKINNNLAELIKNTNDNYQVTKLKKEADKKIKSVIEKKEFLLKDFENLDIVISTFKKKDTYPTIKVINTKQEAKIEHLRLEVPNIINTHNNMFVLDEDNLRKNAKHIKFLLEAEHAFADIFFKKK</sequence>
<comment type="caution">
    <text evidence="1">The sequence shown here is derived from an EMBL/GenBank/DDBJ whole genome shotgun (WGS) entry which is preliminary data.</text>
</comment>
<evidence type="ECO:0000313" key="3">
    <source>
        <dbReference type="Proteomes" id="UP000461010"/>
    </source>
</evidence>
<evidence type="ECO:0000313" key="2">
    <source>
        <dbReference type="EMBL" id="KAB7887911.1"/>
    </source>
</evidence>
<dbReference type="Proteomes" id="UP000472839">
    <property type="component" value="Unassembled WGS sequence"/>
</dbReference>
<proteinExistence type="predicted"/>
<protein>
    <submittedName>
        <fullName evidence="1">Uncharacterized protein</fullName>
    </submittedName>
</protein>
<dbReference type="EMBL" id="WFKJ01000056">
    <property type="protein sequence ID" value="KAB7887911.1"/>
    <property type="molecule type" value="Genomic_DNA"/>
</dbReference>
<name>A0A6L4WP81_9BACT</name>
<reference evidence="3 4" key="1">
    <citation type="submission" date="2019-10" db="EMBL/GenBank/DDBJ databases">
        <title>Poseidonibacter ostreae sp. nov., isolated from the gut of the Ostrea denselamellosa.</title>
        <authorList>
            <person name="Choi A."/>
        </authorList>
    </citation>
    <scope>NUCLEOTIDE SEQUENCE [LARGE SCALE GENOMIC DNA]</scope>
    <source>
        <strain evidence="1 4">SJOD-M-33</strain>
        <strain evidence="2 3">SJOD-M-5</strain>
    </source>
</reference>
<keyword evidence="3" id="KW-1185">Reference proteome</keyword>
<gene>
    <name evidence="2" type="ORF">GBG18_13550</name>
    <name evidence="1" type="ORF">GBG19_13505</name>
</gene>
<dbReference type="Proteomes" id="UP000461010">
    <property type="component" value="Unassembled WGS sequence"/>
</dbReference>
<evidence type="ECO:0000313" key="1">
    <source>
        <dbReference type="EMBL" id="KAB7885713.1"/>
    </source>
</evidence>
<dbReference type="EMBL" id="WFKK01000052">
    <property type="protein sequence ID" value="KAB7885713.1"/>
    <property type="molecule type" value="Genomic_DNA"/>
</dbReference>
<dbReference type="AlphaFoldDB" id="A0A6L4WP81"/>